<sequence length="250" mass="25883">MIPLANPFDLSGKTVLVSGAAGSLGSATARACAGLGARLILTDIRRPDDLAEELHAAGTKAQAHQLDTTDRDAVEACIASLGPLDAYAECSGIYSKGDWRDGGDWDALYQRIMEVNVRGPINMMRAVMRGMIDRGGGKIAIVASQAGRNAGTTLDVEPAYVASKGAIQSLVRYFARQGAAHGVTVNAVAPGPILTPMLRASGQPFDLSKLPTGRMGEPEEVGGPMAFLCTAAAGYVTGAVLDINGGLHFS</sequence>
<gene>
    <name evidence="2" type="ORF">ACFO5X_20060</name>
</gene>
<organism evidence="2 3">
    <name type="scientific">Seohaeicola nanhaiensis</name>
    <dbReference type="NCBI Taxonomy" id="1387282"/>
    <lineage>
        <taxon>Bacteria</taxon>
        <taxon>Pseudomonadati</taxon>
        <taxon>Pseudomonadota</taxon>
        <taxon>Alphaproteobacteria</taxon>
        <taxon>Rhodobacterales</taxon>
        <taxon>Roseobacteraceae</taxon>
        <taxon>Seohaeicola</taxon>
    </lineage>
</organism>
<dbReference type="Proteomes" id="UP001595973">
    <property type="component" value="Unassembled WGS sequence"/>
</dbReference>
<dbReference type="GO" id="GO:0016491">
    <property type="term" value="F:oxidoreductase activity"/>
    <property type="evidence" value="ECO:0007669"/>
    <property type="project" value="UniProtKB-KW"/>
</dbReference>
<name>A0ABV9KLI7_9RHOB</name>
<dbReference type="PRINTS" id="PR00081">
    <property type="entry name" value="GDHRDH"/>
</dbReference>
<proteinExistence type="inferred from homology"/>
<dbReference type="EMBL" id="JBHSGI010000031">
    <property type="protein sequence ID" value="MFC4670853.1"/>
    <property type="molecule type" value="Genomic_DNA"/>
</dbReference>
<keyword evidence="3" id="KW-1185">Reference proteome</keyword>
<dbReference type="Pfam" id="PF13561">
    <property type="entry name" value="adh_short_C2"/>
    <property type="match status" value="1"/>
</dbReference>
<dbReference type="PANTHER" id="PTHR42760">
    <property type="entry name" value="SHORT-CHAIN DEHYDROGENASES/REDUCTASES FAMILY MEMBER"/>
    <property type="match status" value="1"/>
</dbReference>
<dbReference type="SUPFAM" id="SSF51735">
    <property type="entry name" value="NAD(P)-binding Rossmann-fold domains"/>
    <property type="match status" value="1"/>
</dbReference>
<dbReference type="EC" id="1.1.1.-" evidence="2"/>
<keyword evidence="2" id="KW-0560">Oxidoreductase</keyword>
<accession>A0ABV9KLI7</accession>
<dbReference type="CDD" id="cd05233">
    <property type="entry name" value="SDR_c"/>
    <property type="match status" value="1"/>
</dbReference>
<reference evidence="3" key="1">
    <citation type="journal article" date="2019" name="Int. J. Syst. Evol. Microbiol.">
        <title>The Global Catalogue of Microorganisms (GCM) 10K type strain sequencing project: providing services to taxonomists for standard genome sequencing and annotation.</title>
        <authorList>
            <consortium name="The Broad Institute Genomics Platform"/>
            <consortium name="The Broad Institute Genome Sequencing Center for Infectious Disease"/>
            <person name="Wu L."/>
            <person name="Ma J."/>
        </authorList>
    </citation>
    <scope>NUCLEOTIDE SEQUENCE [LARGE SCALE GENOMIC DNA]</scope>
    <source>
        <strain evidence="3">CGMCC 4.7283</strain>
    </source>
</reference>
<dbReference type="Gene3D" id="3.40.50.720">
    <property type="entry name" value="NAD(P)-binding Rossmann-like Domain"/>
    <property type="match status" value="1"/>
</dbReference>
<comment type="similarity">
    <text evidence="1">Belongs to the short-chain dehydrogenases/reductases (SDR) family.</text>
</comment>
<dbReference type="PANTHER" id="PTHR42760:SF78">
    <property type="entry name" value="3-OXOACYL-[ACYL-CARRIER-PROTEIN] REDUCTASE [NADH]"/>
    <property type="match status" value="1"/>
</dbReference>
<evidence type="ECO:0000256" key="1">
    <source>
        <dbReference type="ARBA" id="ARBA00006484"/>
    </source>
</evidence>
<dbReference type="InterPro" id="IPR036291">
    <property type="entry name" value="NAD(P)-bd_dom_sf"/>
</dbReference>
<comment type="caution">
    <text evidence="2">The sequence shown here is derived from an EMBL/GenBank/DDBJ whole genome shotgun (WGS) entry which is preliminary data.</text>
</comment>
<dbReference type="RefSeq" id="WP_380720361.1">
    <property type="nucleotide sequence ID" value="NZ_JBHSGI010000031.1"/>
</dbReference>
<evidence type="ECO:0000313" key="3">
    <source>
        <dbReference type="Proteomes" id="UP001595973"/>
    </source>
</evidence>
<dbReference type="InterPro" id="IPR002347">
    <property type="entry name" value="SDR_fam"/>
</dbReference>
<protein>
    <submittedName>
        <fullName evidence="2">SDR family NAD(P)-dependent oxidoreductase</fullName>
        <ecNumber evidence="2">1.1.1.-</ecNumber>
    </submittedName>
</protein>
<evidence type="ECO:0000313" key="2">
    <source>
        <dbReference type="EMBL" id="MFC4670853.1"/>
    </source>
</evidence>